<dbReference type="GO" id="GO:0046316">
    <property type="term" value="F:gluconokinase activity"/>
    <property type="evidence" value="ECO:0007669"/>
    <property type="project" value="UniProtKB-EC"/>
</dbReference>
<dbReference type="SUPFAM" id="SSF52540">
    <property type="entry name" value="P-loop containing nucleoside triphosphate hydrolases"/>
    <property type="match status" value="1"/>
</dbReference>
<dbReference type="RefSeq" id="WP_141461134.1">
    <property type="nucleotide sequence ID" value="NZ_CP038141.1"/>
</dbReference>
<dbReference type="GO" id="GO:0005737">
    <property type="term" value="C:cytoplasm"/>
    <property type="evidence" value="ECO:0007669"/>
    <property type="project" value="TreeGrafter"/>
</dbReference>
<gene>
    <name evidence="11" type="ORF">E3D00_06860</name>
</gene>
<accession>A0A4Y6ULQ0</accession>
<dbReference type="OrthoDB" id="9795716at2"/>
<comment type="catalytic activity">
    <reaction evidence="9 10">
        <text>D-gluconate + ATP = 6-phospho-D-gluconate + ADP + H(+)</text>
        <dbReference type="Rhea" id="RHEA:19433"/>
        <dbReference type="ChEBI" id="CHEBI:15378"/>
        <dbReference type="ChEBI" id="CHEBI:18391"/>
        <dbReference type="ChEBI" id="CHEBI:30616"/>
        <dbReference type="ChEBI" id="CHEBI:58759"/>
        <dbReference type="ChEBI" id="CHEBI:456216"/>
        <dbReference type="EC" id="2.7.1.12"/>
    </reaction>
</comment>
<dbReference type="Proteomes" id="UP000316313">
    <property type="component" value="Chromosome"/>
</dbReference>
<dbReference type="FunFam" id="3.40.50.300:FF:000522">
    <property type="entry name" value="Gluconokinase"/>
    <property type="match status" value="1"/>
</dbReference>
<dbReference type="NCBIfam" id="TIGR01313">
    <property type="entry name" value="therm_gnt_kin"/>
    <property type="match status" value="1"/>
</dbReference>
<evidence type="ECO:0000256" key="1">
    <source>
        <dbReference type="ARBA" id="ARBA00004761"/>
    </source>
</evidence>
<keyword evidence="7 10" id="KW-0067">ATP-binding</keyword>
<evidence type="ECO:0000256" key="3">
    <source>
        <dbReference type="ARBA" id="ARBA00012054"/>
    </source>
</evidence>
<keyword evidence="5 10" id="KW-0547">Nucleotide-binding</keyword>
<evidence type="ECO:0000256" key="5">
    <source>
        <dbReference type="ARBA" id="ARBA00022741"/>
    </source>
</evidence>
<dbReference type="AlphaFoldDB" id="A0A4Y6ULQ0"/>
<dbReference type="KEGG" id="ssam:E3D00_06860"/>
<dbReference type="InterPro" id="IPR027417">
    <property type="entry name" value="P-loop_NTPase"/>
</dbReference>
<dbReference type="InterPro" id="IPR006001">
    <property type="entry name" value="Therm_gnt_kin"/>
</dbReference>
<dbReference type="InterPro" id="IPR031322">
    <property type="entry name" value="Shikimate/glucono_kinase"/>
</dbReference>
<dbReference type="GO" id="GO:0005524">
    <property type="term" value="F:ATP binding"/>
    <property type="evidence" value="ECO:0007669"/>
    <property type="project" value="UniProtKB-KW"/>
</dbReference>
<keyword evidence="6 10" id="KW-0418">Kinase</keyword>
<comment type="pathway">
    <text evidence="1">Carbohydrate acid metabolism.</text>
</comment>
<evidence type="ECO:0000313" key="12">
    <source>
        <dbReference type="Proteomes" id="UP000316313"/>
    </source>
</evidence>
<comment type="similarity">
    <text evidence="2 10">Belongs to the gluconokinase GntK/GntV family.</text>
</comment>
<evidence type="ECO:0000313" key="11">
    <source>
        <dbReference type="EMBL" id="QDH17311.1"/>
    </source>
</evidence>
<evidence type="ECO:0000256" key="6">
    <source>
        <dbReference type="ARBA" id="ARBA00022777"/>
    </source>
</evidence>
<reference evidence="11 12" key="1">
    <citation type="submission" date="2019-03" db="EMBL/GenBank/DDBJ databases">
        <title>The complete genome sequence of Swingsia samuiensis NBRC107927(T).</title>
        <authorList>
            <person name="Chua K.-O."/>
            <person name="Chan K.-G."/>
            <person name="See-Too W.-S."/>
        </authorList>
    </citation>
    <scope>NUCLEOTIDE SEQUENCE [LARGE SCALE GENOMIC DNA]</scope>
    <source>
        <strain evidence="11 12">AH83</strain>
    </source>
</reference>
<keyword evidence="12" id="KW-1185">Reference proteome</keyword>
<keyword evidence="8" id="KW-0311">Gluconate utilization</keyword>
<evidence type="ECO:0000256" key="2">
    <source>
        <dbReference type="ARBA" id="ARBA00008420"/>
    </source>
</evidence>
<evidence type="ECO:0000256" key="7">
    <source>
        <dbReference type="ARBA" id="ARBA00022840"/>
    </source>
</evidence>
<sequence>MGAVKTMETVQVNHVESIRPRYLVVMGVSGTGKTTIGVNLAEALHWAFQEGDSLHPQSNVEKMHAGVPLTDADRWPWLELCHEWLEKEVAIGRGAVLTCSALKKVYRDVLSRKLPVEFVHIKVAAEILLERMQQRTGHFMPPSLLPSQLATLEDPTDEEHVIRVSGLEPPDIILEKIIEVLQKNDTPRFD</sequence>
<dbReference type="GO" id="GO:0019521">
    <property type="term" value="P:D-gluconate metabolic process"/>
    <property type="evidence" value="ECO:0007669"/>
    <property type="project" value="UniProtKB-KW"/>
</dbReference>
<evidence type="ECO:0000256" key="8">
    <source>
        <dbReference type="ARBA" id="ARBA00023064"/>
    </source>
</evidence>
<keyword evidence="4 10" id="KW-0808">Transferase</keyword>
<dbReference type="Pfam" id="PF01202">
    <property type="entry name" value="SKI"/>
    <property type="match status" value="1"/>
</dbReference>
<dbReference type="EMBL" id="CP038141">
    <property type="protein sequence ID" value="QDH17311.1"/>
    <property type="molecule type" value="Genomic_DNA"/>
</dbReference>
<dbReference type="Gene3D" id="3.40.50.300">
    <property type="entry name" value="P-loop containing nucleotide triphosphate hydrolases"/>
    <property type="match status" value="1"/>
</dbReference>
<proteinExistence type="inferred from homology"/>
<dbReference type="EC" id="2.7.1.12" evidence="3 10"/>
<evidence type="ECO:0000256" key="10">
    <source>
        <dbReference type="RuleBase" id="RU363066"/>
    </source>
</evidence>
<evidence type="ECO:0000256" key="4">
    <source>
        <dbReference type="ARBA" id="ARBA00022679"/>
    </source>
</evidence>
<name>A0A4Y6ULQ0_9PROT</name>
<organism evidence="11 12">
    <name type="scientific">Swingsia samuiensis</name>
    <dbReference type="NCBI Taxonomy" id="1293412"/>
    <lineage>
        <taxon>Bacteria</taxon>
        <taxon>Pseudomonadati</taxon>
        <taxon>Pseudomonadota</taxon>
        <taxon>Alphaproteobacteria</taxon>
        <taxon>Acetobacterales</taxon>
        <taxon>Acetobacteraceae</taxon>
        <taxon>Swingsia</taxon>
    </lineage>
</organism>
<dbReference type="PANTHER" id="PTHR43442:SF3">
    <property type="entry name" value="GLUCONOKINASE-RELATED"/>
    <property type="match status" value="1"/>
</dbReference>
<evidence type="ECO:0000256" key="9">
    <source>
        <dbReference type="ARBA" id="ARBA00048090"/>
    </source>
</evidence>
<dbReference type="CDD" id="cd02021">
    <property type="entry name" value="GntK"/>
    <property type="match status" value="1"/>
</dbReference>
<protein>
    <recommendedName>
        <fullName evidence="3 10">Gluconokinase</fullName>
        <ecNumber evidence="3 10">2.7.1.12</ecNumber>
    </recommendedName>
</protein>
<dbReference type="PANTHER" id="PTHR43442">
    <property type="entry name" value="GLUCONOKINASE-RELATED"/>
    <property type="match status" value="1"/>
</dbReference>